<dbReference type="Gene3D" id="2.70.70.10">
    <property type="entry name" value="Glucose Permease (Domain IIA)"/>
    <property type="match status" value="1"/>
</dbReference>
<keyword evidence="3" id="KW-0472">Membrane</keyword>
<dbReference type="CDD" id="cd12797">
    <property type="entry name" value="M23_peptidase"/>
    <property type="match status" value="1"/>
</dbReference>
<dbReference type="InterPro" id="IPR050570">
    <property type="entry name" value="Cell_wall_metabolism_enzyme"/>
</dbReference>
<dbReference type="InterPro" id="IPR016047">
    <property type="entry name" value="M23ase_b-sheet_dom"/>
</dbReference>
<dbReference type="SUPFAM" id="SSF51261">
    <property type="entry name" value="Duplicated hybrid motif"/>
    <property type="match status" value="1"/>
</dbReference>
<keyword evidence="6" id="KW-1185">Reference proteome</keyword>
<gene>
    <name evidence="5" type="ORF">QCO44_11520</name>
</gene>
<keyword evidence="1" id="KW-0175">Coiled coil</keyword>
<proteinExistence type="predicted"/>
<organism evidence="5 6">
    <name type="scientific">Selenomonas sputigena</name>
    <dbReference type="NCBI Taxonomy" id="69823"/>
    <lineage>
        <taxon>Bacteria</taxon>
        <taxon>Bacillati</taxon>
        <taxon>Bacillota</taxon>
        <taxon>Negativicutes</taxon>
        <taxon>Selenomonadales</taxon>
        <taxon>Selenomonadaceae</taxon>
        <taxon>Selenomonas</taxon>
    </lineage>
</organism>
<comment type="caution">
    <text evidence="5">The sequence shown here is derived from an EMBL/GenBank/DDBJ whole genome shotgun (WGS) entry which is preliminary data.</text>
</comment>
<sequence>MRGKGKKPDRRVYTLKLIPHQGETVRSLNISIRALKAAAGAAAAVLLVLLGALGYSAYSYFGLSADGAKLKNLEQTNGSQQEQLKALAKEASELQGEMEKLTELEKELNRLVDEDGASGHHTGQGGPFVAPDVSQVKRALDTVSRSLPERRENLARLQERLVAQKEKQKEQAAEAEKLARTSVPGNIPAGWPTTGEISSPFGLRWNGSDFHPGIDIADDTGTPIMATADGVVTDAGWNSGGYGNKVDIDHGNGIMTRYGHASEVIVHAGQHVKRGQVIAYMGSTGFSTGPHLHYEVRVNGEPVNPASYL</sequence>
<dbReference type="Pfam" id="PF01551">
    <property type="entry name" value="Peptidase_M23"/>
    <property type="match status" value="1"/>
</dbReference>
<dbReference type="InterPro" id="IPR011055">
    <property type="entry name" value="Dup_hybrid_motif"/>
</dbReference>
<evidence type="ECO:0000256" key="1">
    <source>
        <dbReference type="SAM" id="Coils"/>
    </source>
</evidence>
<feature type="region of interest" description="Disordered" evidence="2">
    <location>
        <begin position="165"/>
        <end position="195"/>
    </location>
</feature>
<feature type="compositionally biased region" description="Basic and acidic residues" evidence="2">
    <location>
        <begin position="165"/>
        <end position="179"/>
    </location>
</feature>
<feature type="coiled-coil region" evidence="1">
    <location>
        <begin position="70"/>
        <end position="114"/>
    </location>
</feature>
<feature type="transmembrane region" description="Helical" evidence="3">
    <location>
        <begin position="37"/>
        <end position="61"/>
    </location>
</feature>
<keyword evidence="3" id="KW-1133">Transmembrane helix</keyword>
<dbReference type="PANTHER" id="PTHR21666:SF270">
    <property type="entry name" value="MUREIN HYDROLASE ACTIVATOR ENVC"/>
    <property type="match status" value="1"/>
</dbReference>
<keyword evidence="3" id="KW-0812">Transmembrane</keyword>
<evidence type="ECO:0000313" key="5">
    <source>
        <dbReference type="EMBL" id="MEX5286239.1"/>
    </source>
</evidence>
<evidence type="ECO:0000256" key="2">
    <source>
        <dbReference type="SAM" id="MobiDB-lite"/>
    </source>
</evidence>
<evidence type="ECO:0000313" key="6">
    <source>
        <dbReference type="Proteomes" id="UP001559623"/>
    </source>
</evidence>
<dbReference type="PANTHER" id="PTHR21666">
    <property type="entry name" value="PEPTIDASE-RELATED"/>
    <property type="match status" value="1"/>
</dbReference>
<dbReference type="Proteomes" id="UP001559623">
    <property type="component" value="Unassembled WGS sequence"/>
</dbReference>
<evidence type="ECO:0000256" key="3">
    <source>
        <dbReference type="SAM" id="Phobius"/>
    </source>
</evidence>
<protein>
    <submittedName>
        <fullName evidence="5">Peptidoglycan DD-metalloendopeptidase family protein</fullName>
    </submittedName>
</protein>
<evidence type="ECO:0000259" key="4">
    <source>
        <dbReference type="Pfam" id="PF01551"/>
    </source>
</evidence>
<dbReference type="EMBL" id="JARVLH010000009">
    <property type="protein sequence ID" value="MEX5286239.1"/>
    <property type="molecule type" value="Genomic_DNA"/>
</dbReference>
<reference evidence="5 6" key="1">
    <citation type="submission" date="2023-04" db="EMBL/GenBank/DDBJ databases">
        <title>Genome Sequence of Selenomonas sputigena ATCC 33150.</title>
        <authorList>
            <person name="Miller D.P."/>
            <person name="Anvari S."/>
            <person name="Polson S.W."/>
            <person name="Macdonald M."/>
            <person name="Mcdowell J.V."/>
        </authorList>
    </citation>
    <scope>NUCLEOTIDE SEQUENCE [LARGE SCALE GENOMIC DNA]</scope>
    <source>
        <strain evidence="5 6">ATCC 33150</strain>
    </source>
</reference>
<feature type="domain" description="M23ase beta-sheet core" evidence="4">
    <location>
        <begin position="210"/>
        <end position="305"/>
    </location>
</feature>
<accession>A0ABV3X7R4</accession>
<dbReference type="RefSeq" id="WP_368847957.1">
    <property type="nucleotide sequence ID" value="NZ_CP194411.1"/>
</dbReference>
<name>A0ABV3X7R4_9FIRM</name>